<dbReference type="GO" id="GO:0022857">
    <property type="term" value="F:transmembrane transporter activity"/>
    <property type="evidence" value="ECO:0007669"/>
    <property type="project" value="InterPro"/>
</dbReference>
<dbReference type="InParanoid" id="A0A165EDW6"/>
<dbReference type="PROSITE" id="PS50850">
    <property type="entry name" value="MFS"/>
    <property type="match status" value="1"/>
</dbReference>
<dbReference type="Pfam" id="PF07690">
    <property type="entry name" value="MFS_1"/>
    <property type="match status" value="2"/>
</dbReference>
<dbReference type="SUPFAM" id="SSF103473">
    <property type="entry name" value="MFS general substrate transporter"/>
    <property type="match status" value="1"/>
</dbReference>
<feature type="transmembrane region" description="Helical" evidence="7">
    <location>
        <begin position="115"/>
        <end position="133"/>
    </location>
</feature>
<evidence type="ECO:0000256" key="5">
    <source>
        <dbReference type="ARBA" id="ARBA00023136"/>
    </source>
</evidence>
<name>A0A165EDW6_EXIGL</name>
<feature type="transmembrane region" description="Helical" evidence="7">
    <location>
        <begin position="81"/>
        <end position="103"/>
    </location>
</feature>
<feature type="transmembrane region" description="Helical" evidence="7">
    <location>
        <begin position="330"/>
        <end position="349"/>
    </location>
</feature>
<keyword evidence="2" id="KW-0813">Transport</keyword>
<dbReference type="CDD" id="cd17330">
    <property type="entry name" value="MFS_SLC46_TetA_like"/>
    <property type="match status" value="1"/>
</dbReference>
<feature type="domain" description="Major facilitator superfamily (MFS) profile" evidence="8">
    <location>
        <begin position="39"/>
        <end position="490"/>
    </location>
</feature>
<feature type="transmembrane region" description="Helical" evidence="7">
    <location>
        <begin position="361"/>
        <end position="379"/>
    </location>
</feature>
<feature type="transmembrane region" description="Helical" evidence="7">
    <location>
        <begin position="391"/>
        <end position="418"/>
    </location>
</feature>
<dbReference type="GO" id="GO:0016020">
    <property type="term" value="C:membrane"/>
    <property type="evidence" value="ECO:0007669"/>
    <property type="project" value="UniProtKB-SubCell"/>
</dbReference>
<feature type="transmembrane region" description="Helical" evidence="7">
    <location>
        <begin position="462"/>
        <end position="482"/>
    </location>
</feature>
<comment type="subcellular location">
    <subcellularLocation>
        <location evidence="1">Membrane</location>
        <topology evidence="1">Multi-pass membrane protein</topology>
    </subcellularLocation>
</comment>
<dbReference type="InterPro" id="IPR020846">
    <property type="entry name" value="MFS_dom"/>
</dbReference>
<keyword evidence="3 7" id="KW-0812">Transmembrane</keyword>
<dbReference type="OrthoDB" id="419616at2759"/>
<evidence type="ECO:0000256" key="4">
    <source>
        <dbReference type="ARBA" id="ARBA00022989"/>
    </source>
</evidence>
<gene>
    <name evidence="9" type="ORF">EXIGLDRAFT_724488</name>
</gene>
<dbReference type="PANTHER" id="PTHR23504">
    <property type="entry name" value="MAJOR FACILITATOR SUPERFAMILY DOMAIN-CONTAINING PROTEIN 10"/>
    <property type="match status" value="1"/>
</dbReference>
<evidence type="ECO:0000256" key="6">
    <source>
        <dbReference type="SAM" id="MobiDB-lite"/>
    </source>
</evidence>
<feature type="region of interest" description="Disordered" evidence="6">
    <location>
        <begin position="258"/>
        <end position="278"/>
    </location>
</feature>
<keyword evidence="10" id="KW-1185">Reference proteome</keyword>
<dbReference type="AlphaFoldDB" id="A0A165EDW6"/>
<dbReference type="PANTHER" id="PTHR23504:SF15">
    <property type="entry name" value="MAJOR FACILITATOR SUPERFAMILY (MFS) PROFILE DOMAIN-CONTAINING PROTEIN"/>
    <property type="match status" value="1"/>
</dbReference>
<feature type="transmembrane region" description="Helical" evidence="7">
    <location>
        <begin position="40"/>
        <end position="61"/>
    </location>
</feature>
<keyword evidence="4 7" id="KW-1133">Transmembrane helix</keyword>
<evidence type="ECO:0000256" key="1">
    <source>
        <dbReference type="ARBA" id="ARBA00004141"/>
    </source>
</evidence>
<evidence type="ECO:0000259" key="8">
    <source>
        <dbReference type="PROSITE" id="PS50850"/>
    </source>
</evidence>
<dbReference type="Proteomes" id="UP000077266">
    <property type="component" value="Unassembled WGS sequence"/>
</dbReference>
<proteinExistence type="predicted"/>
<evidence type="ECO:0000256" key="2">
    <source>
        <dbReference type="ARBA" id="ARBA00022448"/>
    </source>
</evidence>
<accession>A0A165EDW6</accession>
<feature type="transmembrane region" description="Helical" evidence="7">
    <location>
        <begin position="214"/>
        <end position="238"/>
    </location>
</feature>
<dbReference type="Gene3D" id="1.20.1250.20">
    <property type="entry name" value="MFS general substrate transporter like domains"/>
    <property type="match status" value="1"/>
</dbReference>
<evidence type="ECO:0000256" key="3">
    <source>
        <dbReference type="ARBA" id="ARBA00022692"/>
    </source>
</evidence>
<protein>
    <submittedName>
        <fullName evidence="9">MFS general substrate transporter</fullName>
    </submittedName>
</protein>
<evidence type="ECO:0000313" key="9">
    <source>
        <dbReference type="EMBL" id="KZV86712.1"/>
    </source>
</evidence>
<feature type="transmembrane region" description="Helical" evidence="7">
    <location>
        <begin position="172"/>
        <end position="194"/>
    </location>
</feature>
<dbReference type="InterPro" id="IPR011701">
    <property type="entry name" value="MFS"/>
</dbReference>
<evidence type="ECO:0000256" key="7">
    <source>
        <dbReference type="SAM" id="Phobius"/>
    </source>
</evidence>
<sequence length="500" mass="53918">MDSDDERDVERASLLSVDTLVEKPRPAASGRPTPLPKLQIAILLGIQLAEPISSMLIFPFINQLVQELGVTGGDDKKLGYYAGIIESMFFIAEAACVFQWGRFVQLSDRIGRRPVLLLGMMGNILAILCFGISKSYWAVIAARAFAGATNGNIGVVKSVMGELTDATNVAKGFALMPMVWSIGGTIGPFLGGTLSHPYERYPSWFGNNVFWQEYPYMLPCMVAAAYSAIFFTMALLFLQETRPKRTLAGKEYHELSDVPDTPTVIEPSPTDLSDPEAPPSLRSLLRGPILNVVMCYNLLALTEIAYGVLQPLIFATPVASGGIGLTPKDIGIALAVYGFANGVIQANAFSRLLDRFGPKRMFMFGMFALTLEFTTFPVMQTLAQATGGANLAVWIVIVLQFVLGSAISSAYGTVNIFVVSTASRAALGATNGVVQTTTSCARAVGPSIAASLYAWSAEKNILGGWFAFLVFGLMGLVCIYASTRLPATPRKKETKDYELE</sequence>
<reference evidence="9 10" key="1">
    <citation type="journal article" date="2016" name="Mol. Biol. Evol.">
        <title>Comparative Genomics of Early-Diverging Mushroom-Forming Fungi Provides Insights into the Origins of Lignocellulose Decay Capabilities.</title>
        <authorList>
            <person name="Nagy L.G."/>
            <person name="Riley R."/>
            <person name="Tritt A."/>
            <person name="Adam C."/>
            <person name="Daum C."/>
            <person name="Floudas D."/>
            <person name="Sun H."/>
            <person name="Yadav J.S."/>
            <person name="Pangilinan J."/>
            <person name="Larsson K.H."/>
            <person name="Matsuura K."/>
            <person name="Barry K."/>
            <person name="Labutti K."/>
            <person name="Kuo R."/>
            <person name="Ohm R.A."/>
            <person name="Bhattacharya S.S."/>
            <person name="Shirouzu T."/>
            <person name="Yoshinaga Y."/>
            <person name="Martin F.M."/>
            <person name="Grigoriev I.V."/>
            <person name="Hibbett D.S."/>
        </authorList>
    </citation>
    <scope>NUCLEOTIDE SEQUENCE [LARGE SCALE GENOMIC DNA]</scope>
    <source>
        <strain evidence="9 10">HHB12029</strain>
    </source>
</reference>
<evidence type="ECO:0000313" key="10">
    <source>
        <dbReference type="Proteomes" id="UP000077266"/>
    </source>
</evidence>
<dbReference type="InterPro" id="IPR036259">
    <property type="entry name" value="MFS_trans_sf"/>
</dbReference>
<dbReference type="EMBL" id="KV426147">
    <property type="protein sequence ID" value="KZV86712.1"/>
    <property type="molecule type" value="Genomic_DNA"/>
</dbReference>
<organism evidence="9 10">
    <name type="scientific">Exidia glandulosa HHB12029</name>
    <dbReference type="NCBI Taxonomy" id="1314781"/>
    <lineage>
        <taxon>Eukaryota</taxon>
        <taxon>Fungi</taxon>
        <taxon>Dikarya</taxon>
        <taxon>Basidiomycota</taxon>
        <taxon>Agaricomycotina</taxon>
        <taxon>Agaricomycetes</taxon>
        <taxon>Auriculariales</taxon>
        <taxon>Exidiaceae</taxon>
        <taxon>Exidia</taxon>
    </lineage>
</organism>
<keyword evidence="5 7" id="KW-0472">Membrane</keyword>
<feature type="transmembrane region" description="Helical" evidence="7">
    <location>
        <begin position="289"/>
        <end position="310"/>
    </location>
</feature>